<evidence type="ECO:0000313" key="6">
    <source>
        <dbReference type="Proteomes" id="UP000308430"/>
    </source>
</evidence>
<keyword evidence="6" id="KW-1185">Reference proteome</keyword>
<reference evidence="5 6" key="1">
    <citation type="submission" date="2019-04" db="EMBL/GenBank/DDBJ databases">
        <title>Azoarcus nasutitermitis sp. nov. isolated from termite nest.</title>
        <authorList>
            <person name="Lin S.-Y."/>
            <person name="Hameed A."/>
            <person name="Hsu Y.-H."/>
            <person name="Young C.-C."/>
        </authorList>
    </citation>
    <scope>NUCLEOTIDE SEQUENCE [LARGE SCALE GENOMIC DNA]</scope>
    <source>
        <strain evidence="5 6">CC-YHH838</strain>
    </source>
</reference>
<dbReference type="NCBIfam" id="TIGR03421">
    <property type="entry name" value="FeS_CyaY"/>
    <property type="match status" value="1"/>
</dbReference>
<name>A0A4S4ASV8_9RHOO</name>
<dbReference type="GO" id="GO:0016226">
    <property type="term" value="P:iron-sulfur cluster assembly"/>
    <property type="evidence" value="ECO:0007669"/>
    <property type="project" value="UniProtKB-UniRule"/>
</dbReference>
<gene>
    <name evidence="4 5" type="primary">cyaY</name>
    <name evidence="5" type="ORF">E6C76_17020</name>
</gene>
<dbReference type="CDD" id="cd00503">
    <property type="entry name" value="Frataxin"/>
    <property type="match status" value="1"/>
</dbReference>
<dbReference type="RefSeq" id="WP_136349444.1">
    <property type="nucleotide sequence ID" value="NZ_SSOC01000006.1"/>
</dbReference>
<evidence type="ECO:0000256" key="1">
    <source>
        <dbReference type="ARBA" id="ARBA00008183"/>
    </source>
</evidence>
<organism evidence="5 6">
    <name type="scientific">Pseudothauera nasutitermitis</name>
    <dbReference type="NCBI Taxonomy" id="2565930"/>
    <lineage>
        <taxon>Bacteria</taxon>
        <taxon>Pseudomonadati</taxon>
        <taxon>Pseudomonadota</taxon>
        <taxon>Betaproteobacteria</taxon>
        <taxon>Rhodocyclales</taxon>
        <taxon>Zoogloeaceae</taxon>
        <taxon>Pseudothauera</taxon>
    </lineage>
</organism>
<dbReference type="SMART" id="SM01219">
    <property type="entry name" value="Frataxin_Cyay"/>
    <property type="match status" value="1"/>
</dbReference>
<dbReference type="PROSITE" id="PS01344">
    <property type="entry name" value="FRATAXIN_1"/>
    <property type="match status" value="1"/>
</dbReference>
<dbReference type="PROSITE" id="PS50810">
    <property type="entry name" value="FRATAXIN_2"/>
    <property type="match status" value="1"/>
</dbReference>
<evidence type="ECO:0000313" key="5">
    <source>
        <dbReference type="EMBL" id="THF62963.1"/>
    </source>
</evidence>
<dbReference type="EMBL" id="SSOC01000006">
    <property type="protein sequence ID" value="THF62963.1"/>
    <property type="molecule type" value="Genomic_DNA"/>
</dbReference>
<protein>
    <recommendedName>
        <fullName evidence="4">Iron-sulfur cluster assembly protein CyaY</fullName>
    </recommendedName>
</protein>
<dbReference type="InterPro" id="IPR047584">
    <property type="entry name" value="CyaY"/>
</dbReference>
<evidence type="ECO:0000256" key="4">
    <source>
        <dbReference type="HAMAP-Rule" id="MF_00142"/>
    </source>
</evidence>
<accession>A0A4S4ASV8</accession>
<dbReference type="Pfam" id="PF01491">
    <property type="entry name" value="Frataxin_Cyay"/>
    <property type="match status" value="1"/>
</dbReference>
<keyword evidence="2 4" id="KW-0479">Metal-binding</keyword>
<dbReference type="HAMAP" id="MF_00142">
    <property type="entry name" value="CyaY"/>
    <property type="match status" value="1"/>
</dbReference>
<dbReference type="PANTHER" id="PTHR16821">
    <property type="entry name" value="FRATAXIN"/>
    <property type="match status" value="1"/>
</dbReference>
<dbReference type="GO" id="GO:0005737">
    <property type="term" value="C:cytoplasm"/>
    <property type="evidence" value="ECO:0007669"/>
    <property type="project" value="UniProtKB-ARBA"/>
</dbReference>
<dbReference type="AlphaFoldDB" id="A0A4S4ASV8"/>
<dbReference type="OrthoDB" id="285675at2"/>
<dbReference type="InterPro" id="IPR002908">
    <property type="entry name" value="Frataxin/CyaY"/>
</dbReference>
<dbReference type="SUPFAM" id="SSF55387">
    <property type="entry name" value="Frataxin/Nqo15-like"/>
    <property type="match status" value="1"/>
</dbReference>
<dbReference type="GO" id="GO:0008199">
    <property type="term" value="F:ferric iron binding"/>
    <property type="evidence" value="ECO:0007669"/>
    <property type="project" value="InterPro"/>
</dbReference>
<keyword evidence="3 4" id="KW-0408">Iron</keyword>
<dbReference type="PANTHER" id="PTHR16821:SF2">
    <property type="entry name" value="FRATAXIN, MITOCHONDRIAL"/>
    <property type="match status" value="1"/>
</dbReference>
<dbReference type="Proteomes" id="UP000308430">
    <property type="component" value="Unassembled WGS sequence"/>
</dbReference>
<comment type="caution">
    <text evidence="5">The sequence shown here is derived from an EMBL/GenBank/DDBJ whole genome shotgun (WGS) entry which is preliminary data.</text>
</comment>
<dbReference type="InterPro" id="IPR036524">
    <property type="entry name" value="Frataxin/CyaY_sf"/>
</dbReference>
<dbReference type="InterPro" id="IPR020895">
    <property type="entry name" value="Frataxin_CS"/>
</dbReference>
<comment type="function">
    <text evidence="4">Involved in iron-sulfur (Fe-S) cluster assembly. May act as a regulator of Fe-S biogenesis.</text>
</comment>
<comment type="similarity">
    <text evidence="1 4">Belongs to the frataxin family.</text>
</comment>
<evidence type="ECO:0000256" key="3">
    <source>
        <dbReference type="ARBA" id="ARBA00023004"/>
    </source>
</evidence>
<dbReference type="Gene3D" id="3.30.920.10">
    <property type="entry name" value="Frataxin/CyaY"/>
    <property type="match status" value="1"/>
</dbReference>
<evidence type="ECO:0000256" key="2">
    <source>
        <dbReference type="ARBA" id="ARBA00022723"/>
    </source>
</evidence>
<sequence length="109" mass="11794">MEESAFNALAEAELAHIEAELEACGAELDVEVMPGGILEIEFDNGSKMVINRHTAAREIWVAAKSGGFHFRPQDGRWIATRDGTELYALLSRVVSEQGGEAVTLRPPAA</sequence>
<proteinExistence type="inferred from homology"/>